<keyword evidence="6" id="KW-0670">Pyruvate</keyword>
<dbReference type="InterPro" id="IPR049704">
    <property type="entry name" value="Aminotrans_3_PPA_site"/>
</dbReference>
<evidence type="ECO:0000256" key="3">
    <source>
        <dbReference type="ARBA" id="ARBA00022679"/>
    </source>
</evidence>
<dbReference type="PANTHER" id="PTHR43094">
    <property type="entry name" value="AMINOTRANSFERASE"/>
    <property type="match status" value="1"/>
</dbReference>
<dbReference type="InterPro" id="IPR015422">
    <property type="entry name" value="PyrdxlP-dep_Trfase_small"/>
</dbReference>
<dbReference type="GO" id="GO:0030170">
    <property type="term" value="F:pyridoxal phosphate binding"/>
    <property type="evidence" value="ECO:0007669"/>
    <property type="project" value="InterPro"/>
</dbReference>
<keyword evidence="3 6" id="KW-0808">Transferase</keyword>
<comment type="caution">
    <text evidence="6">The sequence shown here is derived from an EMBL/GenBank/DDBJ whole genome shotgun (WGS) entry which is preliminary data.</text>
</comment>
<dbReference type="Gene3D" id="3.40.640.10">
    <property type="entry name" value="Type I PLP-dependent aspartate aminotransferase-like (Major domain)"/>
    <property type="match status" value="1"/>
</dbReference>
<evidence type="ECO:0000256" key="1">
    <source>
        <dbReference type="ARBA" id="ARBA00008954"/>
    </source>
</evidence>
<evidence type="ECO:0000256" key="5">
    <source>
        <dbReference type="RuleBase" id="RU003560"/>
    </source>
</evidence>
<evidence type="ECO:0000256" key="4">
    <source>
        <dbReference type="ARBA" id="ARBA00022898"/>
    </source>
</evidence>
<accession>A0A2T0AYT4</accession>
<dbReference type="Pfam" id="PF00202">
    <property type="entry name" value="Aminotran_3"/>
    <property type="match status" value="1"/>
</dbReference>
<dbReference type="InterPro" id="IPR005814">
    <property type="entry name" value="Aminotrans_3"/>
</dbReference>
<dbReference type="InterPro" id="IPR015424">
    <property type="entry name" value="PyrdxlP-dep_Trfase"/>
</dbReference>
<evidence type="ECO:0000313" key="7">
    <source>
        <dbReference type="Proteomes" id="UP000238415"/>
    </source>
</evidence>
<dbReference type="FunFam" id="3.40.640.10:FF:000014">
    <property type="entry name" value="Adenosylmethionine-8-amino-7-oxononanoate aminotransferase, probable"/>
    <property type="match status" value="1"/>
</dbReference>
<name>A0A2T0AYT4_9FIRM</name>
<dbReference type="RefSeq" id="WP_106004069.1">
    <property type="nucleotide sequence ID" value="NZ_CP136419.1"/>
</dbReference>
<dbReference type="Proteomes" id="UP000238415">
    <property type="component" value="Unassembled WGS sequence"/>
</dbReference>
<dbReference type="EC" id="2.6.1.77" evidence="6"/>
<dbReference type="PANTHER" id="PTHR43094:SF1">
    <property type="entry name" value="AMINOTRANSFERASE CLASS-III"/>
    <property type="match status" value="1"/>
</dbReference>
<sequence>MPQDNWLNKAELTKMHKEHLWLHLTNHKIFEQQEPQIMVKGKGCYVKDIDGNEYLDALSGGVWCVNVGYGREKIAKAVYEQLIELAYYAGTAATPPYIMLATKLASLTGLPKAFFSNSGSEANEKAFKMARQYFHKKYPGKNKYKIVYRYRDYHGTTFAAMSATGQPERRLGYEPLLEGFVEIPHALCYRCHFNKTYPSCDIDCARALEDLIKKETPEAIAAVIVEPITAGGGIIPPVAEYYQVLQEICKKYEILLIMDEVVNGFGRTGKMFGHQHYNVEPDMITMAKGIASSYIPLSATMASQEIFDEFVVDLSDKLGYFRDISTYGGCTAAFAAALENIKIIEEENLVENSAKMGEYLLGELKELESLPMVGEVRGKGLFAGIEIVSDKKTKEPASEDYVARIVAEVKKQGVLIGKMNRSIPSLNNVLTMAPPLIINKDEVNRIVTAIRNALEKVK</sequence>
<evidence type="ECO:0000256" key="2">
    <source>
        <dbReference type="ARBA" id="ARBA00022576"/>
    </source>
</evidence>
<dbReference type="NCBIfam" id="NF005812">
    <property type="entry name" value="PRK07678.1"/>
    <property type="match status" value="1"/>
</dbReference>
<dbReference type="PIRSF" id="PIRSF000521">
    <property type="entry name" value="Transaminase_4ab_Lys_Orn"/>
    <property type="match status" value="1"/>
</dbReference>
<proteinExistence type="inferred from homology"/>
<keyword evidence="7" id="KW-1185">Reference proteome</keyword>
<dbReference type="SUPFAM" id="SSF53383">
    <property type="entry name" value="PLP-dependent transferases"/>
    <property type="match status" value="1"/>
</dbReference>
<evidence type="ECO:0000313" key="6">
    <source>
        <dbReference type="EMBL" id="PRR76167.1"/>
    </source>
</evidence>
<dbReference type="Gene3D" id="3.90.1150.10">
    <property type="entry name" value="Aspartate Aminotransferase, domain 1"/>
    <property type="match status" value="1"/>
</dbReference>
<dbReference type="OrthoDB" id="9801052at2"/>
<dbReference type="PROSITE" id="PS00600">
    <property type="entry name" value="AA_TRANSFER_CLASS_3"/>
    <property type="match status" value="1"/>
</dbReference>
<dbReference type="CDD" id="cd00610">
    <property type="entry name" value="OAT_like"/>
    <property type="match status" value="1"/>
</dbReference>
<dbReference type="GO" id="GO:0005829">
    <property type="term" value="C:cytosol"/>
    <property type="evidence" value="ECO:0007669"/>
    <property type="project" value="TreeGrafter"/>
</dbReference>
<gene>
    <name evidence="6" type="primary">tpa</name>
    <name evidence="6" type="ORF">MOHU_00090</name>
</gene>
<keyword evidence="2 6" id="KW-0032">Aminotransferase</keyword>
<comment type="similarity">
    <text evidence="1 5">Belongs to the class-III pyridoxal-phosphate-dependent aminotransferase family.</text>
</comment>
<dbReference type="AlphaFoldDB" id="A0A2T0AYT4"/>
<reference evidence="6 7" key="1">
    <citation type="submission" date="2018-03" db="EMBL/GenBank/DDBJ databases">
        <title>Genome sequence of Moorella humiferrea DSM 23265.</title>
        <authorList>
            <person name="Poehlein A."/>
            <person name="Daniel R."/>
        </authorList>
    </citation>
    <scope>NUCLEOTIDE SEQUENCE [LARGE SCALE GENOMIC DNA]</scope>
    <source>
        <strain evidence="6 7">DSM 23265</strain>
    </source>
</reference>
<keyword evidence="4 5" id="KW-0663">Pyridoxal phosphate</keyword>
<dbReference type="InterPro" id="IPR015421">
    <property type="entry name" value="PyrdxlP-dep_Trfase_major"/>
</dbReference>
<dbReference type="EMBL" id="PVXM01000001">
    <property type="protein sequence ID" value="PRR76167.1"/>
    <property type="molecule type" value="Genomic_DNA"/>
</dbReference>
<dbReference type="GO" id="GO:0031299">
    <property type="term" value="F:taurine-pyruvate aminotransferase activity"/>
    <property type="evidence" value="ECO:0007669"/>
    <property type="project" value="UniProtKB-EC"/>
</dbReference>
<protein>
    <submittedName>
        <fullName evidence="6">Taurine--pyruvate aminotransferase</fullName>
        <ecNumber evidence="6">2.6.1.77</ecNumber>
    </submittedName>
</protein>
<organism evidence="6 7">
    <name type="scientific">Neomoorella humiferrea</name>
    <dbReference type="NCBI Taxonomy" id="676965"/>
    <lineage>
        <taxon>Bacteria</taxon>
        <taxon>Bacillati</taxon>
        <taxon>Bacillota</taxon>
        <taxon>Clostridia</taxon>
        <taxon>Neomoorellales</taxon>
        <taxon>Neomoorellaceae</taxon>
        <taxon>Neomoorella</taxon>
    </lineage>
</organism>